<name>A0AB33ZVI6_LACGS</name>
<gene>
    <name evidence="1" type="ORF">LJCM1025_10320</name>
</gene>
<evidence type="ECO:0000313" key="1">
    <source>
        <dbReference type="EMBL" id="GBA96446.1"/>
    </source>
</evidence>
<dbReference type="Pfam" id="PF00657">
    <property type="entry name" value="Lipase_GDSL"/>
    <property type="match status" value="1"/>
</dbReference>
<proteinExistence type="predicted"/>
<dbReference type="RefSeq" id="WP_186433549.1">
    <property type="nucleotide sequence ID" value="NZ_BEXJ01000002.1"/>
</dbReference>
<comment type="caution">
    <text evidence="1">The sequence shown here is derived from an EMBL/GenBank/DDBJ whole genome shotgun (WGS) entry which is preliminary data.</text>
</comment>
<dbReference type="InterPro" id="IPR036514">
    <property type="entry name" value="SGNH_hydro_sf"/>
</dbReference>
<sequence length="124" mass="14348">MLEQTILVIQQCIPPRKIAENIALIVEIIQRNLLDCSIYIISPLPCIEEQQAFPNVNGIRSNAFLKYIFQILPEYISDDKITMIDIFAQFYKDGQVNTDLYKDGLHPSDQGYQVMAKNLKKYLH</sequence>
<dbReference type="GO" id="GO:0016788">
    <property type="term" value="F:hydrolase activity, acting on ester bonds"/>
    <property type="evidence" value="ECO:0007669"/>
    <property type="project" value="InterPro"/>
</dbReference>
<reference evidence="1 2" key="1">
    <citation type="journal article" date="2018" name="Int. J. Syst. Evol. Microbiol.">
        <title>Lactobacillus paragasseri sp. nov., a sister taxon of Lactobacillus gasseri, based on whole-genome sequence analyses.</title>
        <authorList>
            <person name="Tanizawa Y."/>
            <person name="Tada I."/>
            <person name="Kobayashi H."/>
            <person name="Endo A."/>
            <person name="Maeno S."/>
            <person name="Toyoda A."/>
            <person name="Arita M."/>
            <person name="Nakamura Y."/>
            <person name="Sakamoto M."/>
            <person name="Ohkuma M."/>
            <person name="Tohno M."/>
        </authorList>
    </citation>
    <scope>NUCLEOTIDE SEQUENCE [LARGE SCALE GENOMIC DNA]</scope>
    <source>
        <strain evidence="1 2">JCM 1025</strain>
    </source>
</reference>
<evidence type="ECO:0000313" key="2">
    <source>
        <dbReference type="Proteomes" id="UP000250668"/>
    </source>
</evidence>
<protein>
    <recommendedName>
        <fullName evidence="3">SGNH hydrolase-type esterase domain-containing protein</fullName>
    </recommendedName>
</protein>
<organism evidence="1 2">
    <name type="scientific">Lactobacillus gasseri</name>
    <dbReference type="NCBI Taxonomy" id="1596"/>
    <lineage>
        <taxon>Bacteria</taxon>
        <taxon>Bacillati</taxon>
        <taxon>Bacillota</taxon>
        <taxon>Bacilli</taxon>
        <taxon>Lactobacillales</taxon>
        <taxon>Lactobacillaceae</taxon>
        <taxon>Lactobacillus</taxon>
    </lineage>
</organism>
<dbReference type="AlphaFoldDB" id="A0AB33ZVI6"/>
<dbReference type="Gene3D" id="3.40.50.1110">
    <property type="entry name" value="SGNH hydrolase"/>
    <property type="match status" value="1"/>
</dbReference>
<dbReference type="Proteomes" id="UP000250668">
    <property type="component" value="Unassembled WGS sequence"/>
</dbReference>
<dbReference type="EMBL" id="BEXJ01000002">
    <property type="protein sequence ID" value="GBA96446.1"/>
    <property type="molecule type" value="Genomic_DNA"/>
</dbReference>
<dbReference type="InterPro" id="IPR001087">
    <property type="entry name" value="GDSL"/>
</dbReference>
<dbReference type="SUPFAM" id="SSF52266">
    <property type="entry name" value="SGNH hydrolase"/>
    <property type="match status" value="1"/>
</dbReference>
<evidence type="ECO:0008006" key="3">
    <source>
        <dbReference type="Google" id="ProtNLM"/>
    </source>
</evidence>
<accession>A0AB33ZVI6</accession>